<dbReference type="EMBL" id="CP003614">
    <property type="protein sequence ID" value="AFZ09175.1"/>
    <property type="molecule type" value="Genomic_DNA"/>
</dbReference>
<dbReference type="SUPFAM" id="SSF53335">
    <property type="entry name" value="S-adenosyl-L-methionine-dependent methyltransferases"/>
    <property type="match status" value="2"/>
</dbReference>
<feature type="domain" description="Methyltransferase FkbM" evidence="4">
    <location>
        <begin position="421"/>
        <end position="587"/>
    </location>
</feature>
<feature type="repeat" description="TPR" evidence="1">
    <location>
        <begin position="976"/>
        <end position="1009"/>
    </location>
</feature>
<feature type="domain" description="Methyltransferase FkbM" evidence="4">
    <location>
        <begin position="669"/>
        <end position="820"/>
    </location>
</feature>
<dbReference type="Gene3D" id="1.25.40.10">
    <property type="entry name" value="Tetratricopeptide repeat domain"/>
    <property type="match status" value="3"/>
</dbReference>
<dbReference type="GO" id="GO:0008168">
    <property type="term" value="F:methyltransferase activity"/>
    <property type="evidence" value="ECO:0007669"/>
    <property type="project" value="UniProtKB-KW"/>
</dbReference>
<dbReference type="Pfam" id="PF13181">
    <property type="entry name" value="TPR_8"/>
    <property type="match status" value="1"/>
</dbReference>
<dbReference type="InterPro" id="IPR029063">
    <property type="entry name" value="SAM-dependent_MTases_sf"/>
</dbReference>
<dbReference type="InterPro" id="IPR027417">
    <property type="entry name" value="P-loop_NTPase"/>
</dbReference>
<feature type="compositionally biased region" description="Polar residues" evidence="3">
    <location>
        <begin position="907"/>
        <end position="919"/>
    </location>
</feature>
<evidence type="ECO:0000313" key="6">
    <source>
        <dbReference type="Proteomes" id="UP000010478"/>
    </source>
</evidence>
<dbReference type="GO" id="GO:0006493">
    <property type="term" value="P:protein O-linked glycosylation"/>
    <property type="evidence" value="ECO:0007669"/>
    <property type="project" value="TreeGrafter"/>
</dbReference>
<dbReference type="Pfam" id="PF13424">
    <property type="entry name" value="TPR_12"/>
    <property type="match status" value="1"/>
</dbReference>
<keyword evidence="2" id="KW-0175">Coiled coil</keyword>
<keyword evidence="1" id="KW-0802">TPR repeat</keyword>
<dbReference type="PANTHER" id="PTHR44998">
    <property type="match status" value="1"/>
</dbReference>
<reference evidence="5 6" key="1">
    <citation type="submission" date="2012-05" db="EMBL/GenBank/DDBJ databases">
        <title>Finished chromosome of genome of Oscillatoria sp. PCC 7112.</title>
        <authorList>
            <consortium name="US DOE Joint Genome Institute"/>
            <person name="Gugger M."/>
            <person name="Coursin T."/>
            <person name="Rippka R."/>
            <person name="Tandeau De Marsac N."/>
            <person name="Huntemann M."/>
            <person name="Wei C.-L."/>
            <person name="Han J."/>
            <person name="Detter J.C."/>
            <person name="Han C."/>
            <person name="Tapia R."/>
            <person name="Davenport K."/>
            <person name="Daligault H."/>
            <person name="Erkkila T."/>
            <person name="Gu W."/>
            <person name="Munk A.C.C."/>
            <person name="Teshima H."/>
            <person name="Xu Y."/>
            <person name="Chain P."/>
            <person name="Chen A."/>
            <person name="Krypides N."/>
            <person name="Mavromatis K."/>
            <person name="Markowitz V."/>
            <person name="Szeto E."/>
            <person name="Ivanova N."/>
            <person name="Mikhailova N."/>
            <person name="Ovchinnikova G."/>
            <person name="Pagani I."/>
            <person name="Pati A."/>
            <person name="Goodwin L."/>
            <person name="Peters L."/>
            <person name="Pitluck S."/>
            <person name="Woyke T."/>
            <person name="Kerfeld C."/>
        </authorList>
    </citation>
    <scope>NUCLEOTIDE SEQUENCE [LARGE SCALE GENOMIC DNA]</scope>
    <source>
        <strain evidence="5 6">PCC 7112</strain>
    </source>
</reference>
<dbReference type="HOGENOM" id="CLU_275061_0_0_3"/>
<feature type="repeat" description="TPR" evidence="1">
    <location>
        <begin position="1010"/>
        <end position="1043"/>
    </location>
</feature>
<feature type="region of interest" description="Disordered" evidence="3">
    <location>
        <begin position="892"/>
        <end position="919"/>
    </location>
</feature>
<dbReference type="NCBIfam" id="TIGR01444">
    <property type="entry name" value="fkbM_fam"/>
    <property type="match status" value="2"/>
</dbReference>
<feature type="coiled-coil region" evidence="2">
    <location>
        <begin position="238"/>
        <end position="279"/>
    </location>
</feature>
<dbReference type="Proteomes" id="UP000010478">
    <property type="component" value="Chromosome"/>
</dbReference>
<dbReference type="GO" id="GO:0032259">
    <property type="term" value="P:methylation"/>
    <property type="evidence" value="ECO:0007669"/>
    <property type="project" value="UniProtKB-KW"/>
</dbReference>
<evidence type="ECO:0000256" key="1">
    <source>
        <dbReference type="PROSITE-ProRule" id="PRU00339"/>
    </source>
</evidence>
<evidence type="ECO:0000256" key="3">
    <source>
        <dbReference type="SAM" id="MobiDB-lite"/>
    </source>
</evidence>
<dbReference type="Gene3D" id="3.40.50.300">
    <property type="entry name" value="P-loop containing nucleotide triphosphate hydrolases"/>
    <property type="match status" value="1"/>
</dbReference>
<feature type="repeat" description="TPR" evidence="1">
    <location>
        <begin position="1044"/>
        <end position="1077"/>
    </location>
</feature>
<dbReference type="KEGG" id="oni:Osc7112_4907"/>
<feature type="repeat" description="TPR" evidence="1">
    <location>
        <begin position="1113"/>
        <end position="1146"/>
    </location>
</feature>
<dbReference type="Pfam" id="PF05050">
    <property type="entry name" value="Methyltransf_21"/>
    <property type="match status" value="2"/>
</dbReference>
<dbReference type="STRING" id="179408.Osc7112_4907"/>
<dbReference type="PROSITE" id="PS50293">
    <property type="entry name" value="TPR_REGION"/>
    <property type="match status" value="3"/>
</dbReference>
<dbReference type="SUPFAM" id="SSF48452">
    <property type="entry name" value="TPR-like"/>
    <property type="match status" value="1"/>
</dbReference>
<name>K9VPM8_9CYAN</name>
<accession>K9VPM8</accession>
<dbReference type="InterPro" id="IPR011990">
    <property type="entry name" value="TPR-like_helical_dom_sf"/>
</dbReference>
<sequence>MQKGVLALVEIISVHLPKTAGSTFRQILIQVYGSEQVFCDYFLDGFTEKVESRPVTHALEWISPQHRVIHGHFPVSKYKEYFPEAKWIIWLRNPILKLISYYFFQKGIPATDDSPLIRHIQETQMDIFEFAELPAIKYWSAPSIISGMKLSDFYFVGIQDFFKEDMEDLKKKLGWSEMEVSVFNENPYPKYQNLLQEMLDDSKLMNNLEHILSADMELYQEALNLREKRRGESKAASVNQHKLELSKKESSLEQIQIDLERSQSKLQQIQADVERSHLQPPQHQIKKEIEIDEYILQGQLNDQKLLTVVDDLVKQKLTDKAEGILSKILKQNSSNGEKLIEVLSGKGDWQTLWLMAQAAKKIGKINLVDKACAAVESINPQFWFAREYPNHARGYYSQCEQDKVIEKFFLDYPPKNKIFVEVGACDGVHYSNVRRLYETYGWTGLCIEPVKRNFEKLAQSYQNTSVKCIRAAVGLEEGELDINVGINPDIPEWQSDVSTFLESETLRWQEEYGMLWEKEKVSIQRLTTILDENGIPEIDFISIDTEGFDFDVLKSLDFSRFRPSMIVVEYGKDRQQIISYLAELGYSLMFDNGQDLFMVRLNHLFSEICPFLPATKAYTGGSGNPPYAEIQHTTEHYFHEFIGKSANEVGCIVIVGTHLGYEIDTFLQNYPNAEIHAFEASQRYFSLLLERFAGSRRVFCHNYAVSEENGTAVFYETTIDGTGSLLPMKIQEDQDQGLTTFGASPAEAYTVATVTLDSFAPLAGKKIDLLWCDVQGAELKVLEGAKQTLKRCSSLFLEVWLYRTMYQDQCQLSNLEKYLAEHSIYLSSIGLNQIGGGQGDGFWLKSNEIQQKEILDALNSRKKIVALIRQESYRELQLEDGGTDALSKEVRQLDSQPEETEEELKRSQSQTKQHQNPGGFEQFTTKLQQVQEELQPIKDELELRQIQYQKTQEELAHTKSQLIEALTQLREMEGAAAPLNQLAELYLVQGKLEDAISVCEQALKIRPTFAPAYKTLGNVFQAQGKLDEAKSWYIRALEIQPDFAQALANLGTIHAQQQQWQEAIASYQKAIAIQPHFAGFYRNLAKVFSQIGKPDEAVECSYAAVILEPQTTAEEYFNLGNTLLEQGKQERAIVCYRRAVYLNPSFSEAHDKLKEIMSVVGE</sequence>
<dbReference type="AlphaFoldDB" id="K9VPM8"/>
<dbReference type="PROSITE" id="PS50005">
    <property type="entry name" value="TPR"/>
    <property type="match status" value="5"/>
</dbReference>
<dbReference type="GO" id="GO:0016757">
    <property type="term" value="F:glycosyltransferase activity"/>
    <property type="evidence" value="ECO:0007669"/>
    <property type="project" value="TreeGrafter"/>
</dbReference>
<keyword evidence="6" id="KW-1185">Reference proteome</keyword>
<dbReference type="InterPro" id="IPR006342">
    <property type="entry name" value="FkbM_mtfrase"/>
</dbReference>
<proteinExistence type="predicted"/>
<keyword evidence="5" id="KW-0489">Methyltransferase</keyword>
<dbReference type="SMART" id="SM00028">
    <property type="entry name" value="TPR"/>
    <property type="match status" value="6"/>
</dbReference>
<dbReference type="InterPro" id="IPR019734">
    <property type="entry name" value="TPR_rpt"/>
</dbReference>
<dbReference type="Gene3D" id="3.40.50.150">
    <property type="entry name" value="Vaccinia Virus protein VP39"/>
    <property type="match status" value="2"/>
</dbReference>
<keyword evidence="5" id="KW-0808">Transferase</keyword>
<evidence type="ECO:0000259" key="4">
    <source>
        <dbReference type="Pfam" id="PF05050"/>
    </source>
</evidence>
<gene>
    <name evidence="5" type="ORF">Osc7112_4907</name>
</gene>
<dbReference type="SUPFAM" id="SSF52540">
    <property type="entry name" value="P-loop containing nucleoside triphosphate hydrolases"/>
    <property type="match status" value="1"/>
</dbReference>
<dbReference type="PANTHER" id="PTHR44998:SF1">
    <property type="entry name" value="UDP-N-ACETYLGLUCOSAMINE--PEPTIDE N-ACETYLGLUCOSAMINYLTRANSFERASE 110 KDA SUBUNIT"/>
    <property type="match status" value="1"/>
</dbReference>
<dbReference type="eggNOG" id="COG0457">
    <property type="taxonomic scope" value="Bacteria"/>
</dbReference>
<feature type="repeat" description="TPR" evidence="1">
    <location>
        <begin position="1078"/>
        <end position="1111"/>
    </location>
</feature>
<evidence type="ECO:0000313" key="5">
    <source>
        <dbReference type="EMBL" id="AFZ09175.1"/>
    </source>
</evidence>
<dbReference type="Pfam" id="PF00515">
    <property type="entry name" value="TPR_1"/>
    <property type="match status" value="1"/>
</dbReference>
<protein>
    <submittedName>
        <fullName evidence="5">Methyltransferase FkbM family</fullName>
    </submittedName>
</protein>
<organism evidence="5 6">
    <name type="scientific">Phormidium nigroviride PCC 7112</name>
    <dbReference type="NCBI Taxonomy" id="179408"/>
    <lineage>
        <taxon>Bacteria</taxon>
        <taxon>Bacillati</taxon>
        <taxon>Cyanobacteriota</taxon>
        <taxon>Cyanophyceae</taxon>
        <taxon>Oscillatoriophycideae</taxon>
        <taxon>Oscillatoriales</taxon>
        <taxon>Oscillatoriaceae</taxon>
        <taxon>Phormidium</taxon>
    </lineage>
</organism>
<evidence type="ECO:0000256" key="2">
    <source>
        <dbReference type="SAM" id="Coils"/>
    </source>
</evidence>